<proteinExistence type="predicted"/>
<feature type="domain" description="SCP" evidence="2">
    <location>
        <begin position="54"/>
        <end position="167"/>
    </location>
</feature>
<evidence type="ECO:0000256" key="1">
    <source>
        <dbReference type="SAM" id="SignalP"/>
    </source>
</evidence>
<evidence type="ECO:0000313" key="4">
    <source>
        <dbReference type="Proteomes" id="UP001210720"/>
    </source>
</evidence>
<sequence>MNRRSFVIASSALALTACASTPPPANKLGPDGKPLPRLYRITAGMAGRIQFRMLDSVNSLREAAGVPAVSLNSKLNAAAATHARDMSVQNRPWHFGSDGSSPIDRLQRVGYNGRLVGETISETYETELETLAAWMEEEPTRRVIIDSTARDLGFSWHQESNGKIWWCMVLGAPGVAAIPGTGAAPVETAS</sequence>
<keyword evidence="1" id="KW-0732">Signal</keyword>
<dbReference type="Proteomes" id="UP001210720">
    <property type="component" value="Unassembled WGS sequence"/>
</dbReference>
<evidence type="ECO:0000313" key="3">
    <source>
        <dbReference type="EMBL" id="MDA7423434.1"/>
    </source>
</evidence>
<dbReference type="PANTHER" id="PTHR31157">
    <property type="entry name" value="SCP DOMAIN-CONTAINING PROTEIN"/>
    <property type="match status" value="1"/>
</dbReference>
<dbReference type="RefSeq" id="WP_271430787.1">
    <property type="nucleotide sequence ID" value="NZ_JAQIOY010000001.1"/>
</dbReference>
<protein>
    <submittedName>
        <fullName evidence="3">CAP domain-containing protein</fullName>
    </submittedName>
</protein>
<name>A0ABT4XNB7_9RHOB</name>
<keyword evidence="4" id="KW-1185">Reference proteome</keyword>
<gene>
    <name evidence="3" type="ORF">PFY00_01720</name>
</gene>
<feature type="chain" id="PRO_5046901644" evidence="1">
    <location>
        <begin position="20"/>
        <end position="190"/>
    </location>
</feature>
<dbReference type="Gene3D" id="3.40.33.10">
    <property type="entry name" value="CAP"/>
    <property type="match status" value="1"/>
</dbReference>
<dbReference type="EMBL" id="JAQIOY010000001">
    <property type="protein sequence ID" value="MDA7423434.1"/>
    <property type="molecule type" value="Genomic_DNA"/>
</dbReference>
<dbReference type="PROSITE" id="PS51257">
    <property type="entry name" value="PROKAR_LIPOPROTEIN"/>
    <property type="match status" value="1"/>
</dbReference>
<accession>A0ABT4XNB7</accession>
<reference evidence="3 4" key="1">
    <citation type="submission" date="2023-01" db="EMBL/GenBank/DDBJ databases">
        <title>Thalassococcus onchidii sp. nov., isolated from a marine invertebrate from the South China Sea.</title>
        <authorList>
            <person name="Xu S."/>
            <person name="Liu Z."/>
            <person name="Xu Y."/>
        </authorList>
    </citation>
    <scope>NUCLEOTIDE SEQUENCE [LARGE SCALE GENOMIC DNA]</scope>
    <source>
        <strain evidence="3 4">KCTC 32084</strain>
    </source>
</reference>
<dbReference type="SUPFAM" id="SSF55797">
    <property type="entry name" value="PR-1-like"/>
    <property type="match status" value="1"/>
</dbReference>
<dbReference type="CDD" id="cd05379">
    <property type="entry name" value="CAP_bacterial"/>
    <property type="match status" value="1"/>
</dbReference>
<feature type="signal peptide" evidence="1">
    <location>
        <begin position="1"/>
        <end position="19"/>
    </location>
</feature>
<dbReference type="InterPro" id="IPR014044">
    <property type="entry name" value="CAP_dom"/>
</dbReference>
<dbReference type="PANTHER" id="PTHR31157:SF1">
    <property type="entry name" value="SCP DOMAIN-CONTAINING PROTEIN"/>
    <property type="match status" value="1"/>
</dbReference>
<evidence type="ECO:0000259" key="2">
    <source>
        <dbReference type="Pfam" id="PF00188"/>
    </source>
</evidence>
<dbReference type="Pfam" id="PF00188">
    <property type="entry name" value="CAP"/>
    <property type="match status" value="1"/>
</dbReference>
<comment type="caution">
    <text evidence="3">The sequence shown here is derived from an EMBL/GenBank/DDBJ whole genome shotgun (WGS) entry which is preliminary data.</text>
</comment>
<dbReference type="InterPro" id="IPR035940">
    <property type="entry name" value="CAP_sf"/>
</dbReference>
<organism evidence="3 4">
    <name type="scientific">Thalassococcus lentus</name>
    <dbReference type="NCBI Taxonomy" id="1210524"/>
    <lineage>
        <taxon>Bacteria</taxon>
        <taxon>Pseudomonadati</taxon>
        <taxon>Pseudomonadota</taxon>
        <taxon>Alphaproteobacteria</taxon>
        <taxon>Rhodobacterales</taxon>
        <taxon>Roseobacteraceae</taxon>
        <taxon>Thalassococcus</taxon>
    </lineage>
</organism>